<organism evidence="1 2">
    <name type="scientific">Parabacteroides chinchillae</name>
    <dbReference type="NCBI Taxonomy" id="871327"/>
    <lineage>
        <taxon>Bacteria</taxon>
        <taxon>Pseudomonadati</taxon>
        <taxon>Bacteroidota</taxon>
        <taxon>Bacteroidia</taxon>
        <taxon>Bacteroidales</taxon>
        <taxon>Tannerellaceae</taxon>
        <taxon>Parabacteroides</taxon>
    </lineage>
</organism>
<accession>A0A8G2FAM6</accession>
<name>A0A8G2FAM6_9BACT</name>
<evidence type="ECO:0000313" key="2">
    <source>
        <dbReference type="Proteomes" id="UP000236725"/>
    </source>
</evidence>
<comment type="caution">
    <text evidence="1">The sequence shown here is derived from an EMBL/GenBank/DDBJ whole genome shotgun (WGS) entry which is preliminary data.</text>
</comment>
<reference evidence="1 2" key="1">
    <citation type="submission" date="2016-10" db="EMBL/GenBank/DDBJ databases">
        <authorList>
            <person name="Varghese N."/>
            <person name="Submissions S."/>
        </authorList>
    </citation>
    <scope>NUCLEOTIDE SEQUENCE [LARGE SCALE GENOMIC DNA]</scope>
    <source>
        <strain evidence="1 2">DSM 29073</strain>
    </source>
</reference>
<proteinExistence type="predicted"/>
<protein>
    <submittedName>
        <fullName evidence="1">Uncharacterized protein</fullName>
    </submittedName>
</protein>
<gene>
    <name evidence="1" type="ORF">SAMN05444001_107153</name>
</gene>
<sequence length="92" mass="10528">MSGFYNRDLAFKYIKETIDDGLSKMGDIKLDNSICDSWITYSQKILELTTKDYNPSILLNYLRIIASFGISTNPHQKISTCLEYLIGVLKLL</sequence>
<dbReference type="AlphaFoldDB" id="A0A8G2FAM6"/>
<dbReference type="EMBL" id="FNVS01000007">
    <property type="protein sequence ID" value="SEF81837.1"/>
    <property type="molecule type" value="Genomic_DNA"/>
</dbReference>
<evidence type="ECO:0000313" key="1">
    <source>
        <dbReference type="EMBL" id="SEF81837.1"/>
    </source>
</evidence>
<dbReference type="RefSeq" id="WP_100738622.1">
    <property type="nucleotide sequence ID" value="NZ_FNVS01000007.1"/>
</dbReference>
<dbReference type="Proteomes" id="UP000236725">
    <property type="component" value="Unassembled WGS sequence"/>
</dbReference>
<keyword evidence="2" id="KW-1185">Reference proteome</keyword>